<dbReference type="SUPFAM" id="SSF56801">
    <property type="entry name" value="Acetyl-CoA synthetase-like"/>
    <property type="match status" value="1"/>
</dbReference>
<evidence type="ECO:0000313" key="5">
    <source>
        <dbReference type="EMBL" id="OGG30538.1"/>
    </source>
</evidence>
<dbReference type="InterPro" id="IPR045851">
    <property type="entry name" value="AMP-bd_C_sf"/>
</dbReference>
<dbReference type="Gene3D" id="3.30.300.30">
    <property type="match status" value="1"/>
</dbReference>
<dbReference type="Gene3D" id="3.40.50.12780">
    <property type="entry name" value="N-terminal domain of ligase-like"/>
    <property type="match status" value="1"/>
</dbReference>
<dbReference type="InterPro" id="IPR025110">
    <property type="entry name" value="AMP-bd_C"/>
</dbReference>
<dbReference type="InterPro" id="IPR042099">
    <property type="entry name" value="ANL_N_sf"/>
</dbReference>
<keyword evidence="2" id="KW-0436">Ligase</keyword>
<gene>
    <name evidence="5" type="ORF">A2973_02545</name>
</gene>
<dbReference type="Pfam" id="PF00501">
    <property type="entry name" value="AMP-binding"/>
    <property type="match status" value="1"/>
</dbReference>
<dbReference type="PANTHER" id="PTHR43201">
    <property type="entry name" value="ACYL-COA SYNTHETASE"/>
    <property type="match status" value="1"/>
</dbReference>
<sequence length="789" mass="87653">MKKDLRENLRAYNPLEEQLAKHARERGEKDAIIAIDPDTDTSIAISYRQLNDVVGAIATYLVTLGMKKGDRFAILMHNAPEVLLFELAGALLGIATVPLDFNRDTLDRKVFKLKDTGARALFIKSEKNETLDASSIQKEIPSLHIVTWSSLDELLKSLPPLSTLPTQGSMSSHYVILYTSGTTALPKGVLLSTRACLANAMGIIKWQQFTDNDRFNIVLPLHHINSTEFCLSMILVGGTIILNSRYSASKFWHIVRRFRATNTSIVPTILHDLLTRSDEFRQSKLDISSLKRICIGSAPVLPEETIRFYDTFGVRLTQGYGQTETALRVAGVPVDVDESTYRELVKNNTIGTKLTNNELAIMDEGNNKKGEGEEGEICIAGQILADGYLNNPAETARSFKNGWFHSGDLGYWKYINDSRNQSSPDSGNRQKYYFIIGRIKEIIIKGGVNLSPSAIEDALLKAFPEIDEVSVVGYPDERMGEEIAAVVVLGHSRNQSSSDSGNDVIVNRILDAAQNGTIPGLSRYEVPKKVFVFDSLPKTSTGKIQRVEVKKAVAELIKKEHPKHYYVREIDDHETEIIKRALGINNARFTFVPSTLEEFNVRAQNGLFFGVFEEHKGLIGSLSCVQVSHAEKIKSWNEASANGTLSNHNPKGGTLLCISISVQSTKTQKHTGEVPQDLAKIHIKEYVNSTKDHVLEFHRKPKGGIPGATVWKILENGRPEDKEAMGYNVLMKYPTIDENTKIVRSNAPSPAILLIEHALLYAKNHGIEAVIAFSRPSGFRRFLVEQSGI</sequence>
<dbReference type="STRING" id="1798396.A2973_02545"/>
<evidence type="ECO:0000256" key="1">
    <source>
        <dbReference type="ARBA" id="ARBA00006432"/>
    </source>
</evidence>
<accession>A0A1F6B0V1</accession>
<dbReference type="GO" id="GO:0006631">
    <property type="term" value="P:fatty acid metabolic process"/>
    <property type="evidence" value="ECO:0007669"/>
    <property type="project" value="TreeGrafter"/>
</dbReference>
<feature type="domain" description="AMP-dependent synthetase/ligase" evidence="3">
    <location>
        <begin position="20"/>
        <end position="389"/>
    </location>
</feature>
<dbReference type="InterPro" id="IPR000873">
    <property type="entry name" value="AMP-dep_synth/lig_dom"/>
</dbReference>
<dbReference type="Proteomes" id="UP000176409">
    <property type="component" value="Unassembled WGS sequence"/>
</dbReference>
<comment type="caution">
    <text evidence="5">The sequence shown here is derived from an EMBL/GenBank/DDBJ whole genome shotgun (WGS) entry which is preliminary data.</text>
</comment>
<reference evidence="5 6" key="1">
    <citation type="journal article" date="2016" name="Nat. Commun.">
        <title>Thousands of microbial genomes shed light on interconnected biogeochemical processes in an aquifer system.</title>
        <authorList>
            <person name="Anantharaman K."/>
            <person name="Brown C.T."/>
            <person name="Hug L.A."/>
            <person name="Sharon I."/>
            <person name="Castelle C.J."/>
            <person name="Probst A.J."/>
            <person name="Thomas B.C."/>
            <person name="Singh A."/>
            <person name="Wilkins M.J."/>
            <person name="Karaoz U."/>
            <person name="Brodie E.L."/>
            <person name="Williams K.H."/>
            <person name="Hubbard S.S."/>
            <person name="Banfield J.F."/>
        </authorList>
    </citation>
    <scope>NUCLEOTIDE SEQUENCE [LARGE SCALE GENOMIC DNA]</scope>
</reference>
<protein>
    <recommendedName>
        <fullName evidence="7">AMP-dependent synthetase/ligase domain-containing protein</fullName>
    </recommendedName>
</protein>
<dbReference type="Gene3D" id="3.40.630.30">
    <property type="match status" value="1"/>
</dbReference>
<dbReference type="AlphaFoldDB" id="A0A1F6B0V1"/>
<dbReference type="Pfam" id="PF13193">
    <property type="entry name" value="AMP-binding_C"/>
    <property type="match status" value="1"/>
</dbReference>
<organism evidence="5 6">
    <name type="scientific">Candidatus Gottesmanbacteria bacterium RIFCSPLOWO2_01_FULL_49_10</name>
    <dbReference type="NCBI Taxonomy" id="1798396"/>
    <lineage>
        <taxon>Bacteria</taxon>
        <taxon>Candidatus Gottesmaniibacteriota</taxon>
    </lineage>
</organism>
<evidence type="ECO:0008006" key="7">
    <source>
        <dbReference type="Google" id="ProtNLM"/>
    </source>
</evidence>
<dbReference type="EMBL" id="MFJZ01000016">
    <property type="protein sequence ID" value="OGG30538.1"/>
    <property type="molecule type" value="Genomic_DNA"/>
</dbReference>
<name>A0A1F6B0V1_9BACT</name>
<evidence type="ECO:0000313" key="6">
    <source>
        <dbReference type="Proteomes" id="UP000176409"/>
    </source>
</evidence>
<proteinExistence type="inferred from homology"/>
<feature type="domain" description="AMP-binding enzyme C-terminal" evidence="4">
    <location>
        <begin position="456"/>
        <end position="543"/>
    </location>
</feature>
<evidence type="ECO:0000256" key="2">
    <source>
        <dbReference type="ARBA" id="ARBA00022598"/>
    </source>
</evidence>
<evidence type="ECO:0000259" key="3">
    <source>
        <dbReference type="Pfam" id="PF00501"/>
    </source>
</evidence>
<evidence type="ECO:0000259" key="4">
    <source>
        <dbReference type="Pfam" id="PF13193"/>
    </source>
</evidence>
<dbReference type="GO" id="GO:0031956">
    <property type="term" value="F:medium-chain fatty acid-CoA ligase activity"/>
    <property type="evidence" value="ECO:0007669"/>
    <property type="project" value="TreeGrafter"/>
</dbReference>
<comment type="similarity">
    <text evidence="1">Belongs to the ATP-dependent AMP-binding enzyme family.</text>
</comment>
<dbReference type="PANTHER" id="PTHR43201:SF5">
    <property type="entry name" value="MEDIUM-CHAIN ACYL-COA LIGASE ACSF2, MITOCHONDRIAL"/>
    <property type="match status" value="1"/>
</dbReference>